<sequence>METDTDEEDNSVTKRYIYNVELSRIISFKSIRRSVIERSVGTLLRPIVIDGLLIAASYDQNYTLDDRIGYLENYIQQKKPNKPVCCDIRTMKPYPVQALVKILFHFIARGHKATAFLPFFFKEQLGETNDHCALVSDEKQFRKLVILELIKFLPSEDFASHIKHNTVSCHGILVTIPKALYLNNFNSCQKCQPEESIAYNITPGTSCDLMDRTVIPEILFGNNKLPIIVPLFRPYNHRLVISLDSVHWKKILQVEEEEVSILRYNMLLRDEQLTLQMQSELLDKLITMIDGQFPCGPFDADIVPLIRHALGLTNQRISCQSSKKT</sequence>
<evidence type="ECO:0000259" key="1">
    <source>
        <dbReference type="Pfam" id="PF14626"/>
    </source>
</evidence>
<keyword evidence="2" id="KW-1185">Reference proteome</keyword>
<proteinExistence type="predicted"/>
<evidence type="ECO:0000313" key="3">
    <source>
        <dbReference type="WBParaSite" id="sdigi.contig167.g5550.t1"/>
    </source>
</evidence>
<feature type="domain" description="Zc3h12a-like Ribonuclease NYN" evidence="1">
    <location>
        <begin position="94"/>
        <end position="156"/>
    </location>
</feature>
<organism evidence="2 3">
    <name type="scientific">Setaria digitata</name>
    <dbReference type="NCBI Taxonomy" id="48799"/>
    <lineage>
        <taxon>Eukaryota</taxon>
        <taxon>Metazoa</taxon>
        <taxon>Ecdysozoa</taxon>
        <taxon>Nematoda</taxon>
        <taxon>Chromadorea</taxon>
        <taxon>Rhabditida</taxon>
        <taxon>Spirurina</taxon>
        <taxon>Spiruromorpha</taxon>
        <taxon>Filarioidea</taxon>
        <taxon>Setariidae</taxon>
        <taxon>Setaria</taxon>
    </lineage>
</organism>
<evidence type="ECO:0000313" key="2">
    <source>
        <dbReference type="Proteomes" id="UP000887581"/>
    </source>
</evidence>
<dbReference type="Gene3D" id="3.40.50.11980">
    <property type="match status" value="1"/>
</dbReference>
<reference evidence="3" key="1">
    <citation type="submission" date="2022-11" db="UniProtKB">
        <authorList>
            <consortium name="WormBaseParasite"/>
        </authorList>
    </citation>
    <scope>IDENTIFICATION</scope>
</reference>
<dbReference type="WBParaSite" id="sdigi.contig167.g5550.t1">
    <property type="protein sequence ID" value="sdigi.contig167.g5550.t1"/>
    <property type="gene ID" value="sdigi.contig167.g5550"/>
</dbReference>
<name>A0A915PHL3_9BILA</name>
<dbReference type="AlphaFoldDB" id="A0A915PHL3"/>
<dbReference type="Proteomes" id="UP000887581">
    <property type="component" value="Unplaced"/>
</dbReference>
<dbReference type="Pfam" id="PF14626">
    <property type="entry name" value="RNase_Zc3h12a_2"/>
    <property type="match status" value="1"/>
</dbReference>
<accession>A0A915PHL3</accession>
<dbReference type="InterPro" id="IPR028079">
    <property type="entry name" value="RNase_Zc3h12a_2"/>
</dbReference>
<protein>
    <submittedName>
        <fullName evidence="3">Zc3h12a-like Ribonuclease NYN domain-containing protein</fullName>
    </submittedName>
</protein>